<name>A0A174XEE7_PARDI</name>
<dbReference type="EMBL" id="WKMW01000002">
    <property type="protein sequence ID" value="MRY83258.1"/>
    <property type="molecule type" value="Genomic_DNA"/>
</dbReference>
<dbReference type="SMART" id="SM01321">
    <property type="entry name" value="Y1_Tnp"/>
    <property type="match status" value="1"/>
</dbReference>
<protein>
    <submittedName>
        <fullName evidence="2">Transposase and inactivated derivatives</fullName>
    </submittedName>
</protein>
<dbReference type="Proteomes" id="UP000501982">
    <property type="component" value="Chromosome"/>
</dbReference>
<evidence type="ECO:0000313" key="6">
    <source>
        <dbReference type="EMBL" id="QJE29795.1"/>
    </source>
</evidence>
<dbReference type="Gene3D" id="3.30.70.1290">
    <property type="entry name" value="Transposase IS200-like"/>
    <property type="match status" value="1"/>
</dbReference>
<evidence type="ECO:0000313" key="10">
    <source>
        <dbReference type="Proteomes" id="UP000471216"/>
    </source>
</evidence>
<dbReference type="EMBL" id="CP051672">
    <property type="protein sequence ID" value="QJE29795.1"/>
    <property type="molecule type" value="Genomic_DNA"/>
</dbReference>
<dbReference type="Proteomes" id="UP000095332">
    <property type="component" value="Unassembled WGS sequence"/>
</dbReference>
<dbReference type="GO" id="GO:0004803">
    <property type="term" value="F:transposase activity"/>
    <property type="evidence" value="ECO:0007669"/>
    <property type="project" value="InterPro"/>
</dbReference>
<dbReference type="EMBL" id="CZBM01000024">
    <property type="protein sequence ID" value="CUQ55015.1"/>
    <property type="molecule type" value="Genomic_DNA"/>
</dbReference>
<dbReference type="InterPro" id="IPR052715">
    <property type="entry name" value="RAYT_transposase"/>
</dbReference>
<dbReference type="SUPFAM" id="SSF143422">
    <property type="entry name" value="Transposase IS200-like"/>
    <property type="match status" value="1"/>
</dbReference>
<dbReference type="RefSeq" id="WP_036614477.1">
    <property type="nucleotide sequence ID" value="NZ_CP051672.1"/>
</dbReference>
<accession>A0A174XEE7</accession>
<organism evidence="2 7">
    <name type="scientific">Parabacteroides distasonis</name>
    <dbReference type="NCBI Taxonomy" id="823"/>
    <lineage>
        <taxon>Bacteria</taxon>
        <taxon>Pseudomonadati</taxon>
        <taxon>Bacteroidota</taxon>
        <taxon>Bacteroidia</taxon>
        <taxon>Bacteroidales</taxon>
        <taxon>Tannerellaceae</taxon>
        <taxon>Parabacteroides</taxon>
    </lineage>
</organism>
<dbReference type="InterPro" id="IPR002686">
    <property type="entry name" value="Transposase_17"/>
</dbReference>
<dbReference type="AlphaFoldDB" id="A0A174XEE7"/>
<feature type="domain" description="Transposase IS200-like" evidence="1">
    <location>
        <begin position="21"/>
        <end position="152"/>
    </location>
</feature>
<evidence type="ECO:0000313" key="5">
    <source>
        <dbReference type="EMBL" id="OUP15654.1"/>
    </source>
</evidence>
<gene>
    <name evidence="5" type="ORF">B5F32_16995</name>
    <name evidence="2" type="ORF">ERS852560_04094</name>
    <name evidence="4" type="ORF">GKD54_02180</name>
    <name evidence="3" type="ORF">GKD58_03050</name>
    <name evidence="6" type="ORF">HHO38_16485</name>
</gene>
<reference evidence="5" key="3">
    <citation type="journal article" date="2018" name="BMC Genomics">
        <title>Whole genome sequencing and function prediction of 133 gut anaerobes isolated from chicken caecum in pure cultures.</title>
        <authorList>
            <person name="Medvecky M."/>
            <person name="Cejkova D."/>
            <person name="Polansky O."/>
            <person name="Karasova D."/>
            <person name="Kubasova T."/>
            <person name="Cizek A."/>
            <person name="Rychlik I."/>
        </authorList>
    </citation>
    <scope>NUCLEOTIDE SEQUENCE</scope>
    <source>
        <strain evidence="5">An199</strain>
    </source>
</reference>
<dbReference type="PANTHER" id="PTHR36966:SF1">
    <property type="entry name" value="REP-ASSOCIATED TYROSINE TRANSPOSASE"/>
    <property type="match status" value="1"/>
</dbReference>
<evidence type="ECO:0000313" key="8">
    <source>
        <dbReference type="Proteomes" id="UP000195950"/>
    </source>
</evidence>
<evidence type="ECO:0000313" key="2">
    <source>
        <dbReference type="EMBL" id="CUQ55015.1"/>
    </source>
</evidence>
<evidence type="ECO:0000313" key="3">
    <source>
        <dbReference type="EMBL" id="MRY83258.1"/>
    </source>
</evidence>
<sequence length="163" mass="18650">MANLYQNRFRIESARATWHDYNGGIYFITICTAHKQCYFGRVLGGQMSLNPLGHFTHDNLEHANNHYPYLEIPLFVVMPNHVHAVVFVAGDEVLVPLGNKGLLSIGIGGIKSAVTAYAHQNNRIFAWQPRFHDHIIRDHAEMNRIADYIENNPLNWASDCFYI</sequence>
<evidence type="ECO:0000259" key="1">
    <source>
        <dbReference type="SMART" id="SM01321"/>
    </source>
</evidence>
<reference evidence="9 10" key="4">
    <citation type="journal article" date="2019" name="Nat. Med.">
        <title>A library of human gut bacterial isolates paired with longitudinal multiomics data enables mechanistic microbiome research.</title>
        <authorList>
            <person name="Poyet M."/>
            <person name="Groussin M."/>
            <person name="Gibbons S.M."/>
            <person name="Avila-Pacheco J."/>
            <person name="Jiang X."/>
            <person name="Kearney S.M."/>
            <person name="Perrotta A.R."/>
            <person name="Berdy B."/>
            <person name="Zhao S."/>
            <person name="Lieberman T.D."/>
            <person name="Swanson P.K."/>
            <person name="Smith M."/>
            <person name="Roesemann S."/>
            <person name="Alexander J.E."/>
            <person name="Rich S.A."/>
            <person name="Livny J."/>
            <person name="Vlamakis H."/>
            <person name="Clish C."/>
            <person name="Bullock K."/>
            <person name="Deik A."/>
            <person name="Scott J."/>
            <person name="Pierce K.A."/>
            <person name="Xavier R.J."/>
            <person name="Alm E.J."/>
        </authorList>
    </citation>
    <scope>NUCLEOTIDE SEQUENCE [LARGE SCALE GENOMIC DNA]</scope>
    <source>
        <strain evidence="4 10">BIOML-A10</strain>
        <strain evidence="3 9">BIOML-A11</strain>
    </source>
</reference>
<evidence type="ECO:0000313" key="9">
    <source>
        <dbReference type="Proteomes" id="UP000450599"/>
    </source>
</evidence>
<dbReference type="PANTHER" id="PTHR36966">
    <property type="entry name" value="REP-ASSOCIATED TYROSINE TRANSPOSASE"/>
    <property type="match status" value="1"/>
</dbReference>
<dbReference type="InterPro" id="IPR036515">
    <property type="entry name" value="Transposase_17_sf"/>
</dbReference>
<dbReference type="Proteomes" id="UP000471216">
    <property type="component" value="Unassembled WGS sequence"/>
</dbReference>
<dbReference type="Proteomes" id="UP000450599">
    <property type="component" value="Unassembled WGS sequence"/>
</dbReference>
<dbReference type="GO" id="GO:0043565">
    <property type="term" value="F:sequence-specific DNA binding"/>
    <property type="evidence" value="ECO:0007669"/>
    <property type="project" value="TreeGrafter"/>
</dbReference>
<dbReference type="Proteomes" id="UP000195950">
    <property type="component" value="Unassembled WGS sequence"/>
</dbReference>
<dbReference type="EMBL" id="NFJX01000019">
    <property type="protein sequence ID" value="OUP15654.1"/>
    <property type="molecule type" value="Genomic_DNA"/>
</dbReference>
<reference evidence="6 11" key="5">
    <citation type="submission" date="2020-04" db="EMBL/GenBank/DDBJ databases">
        <title>Complete Genomes and Methylome analysis of CBBP consortium that reverse antibiotic-induced susceptibility to vancomycin-resistant Enterococcus faecium infection.</title>
        <authorList>
            <person name="Fomenkov A."/>
            <person name="Zhang Z."/>
            <person name="Pamer E."/>
            <person name="Roberts R.J."/>
        </authorList>
    </citation>
    <scope>NUCLEOTIDE SEQUENCE [LARGE SCALE GENOMIC DNA]</scope>
    <source>
        <strain evidence="11">CBBP</strain>
        <strain evidence="6">CBBP-1</strain>
    </source>
</reference>
<evidence type="ECO:0000313" key="4">
    <source>
        <dbReference type="EMBL" id="MRZ05042.1"/>
    </source>
</evidence>
<reference evidence="8" key="2">
    <citation type="submission" date="2017-04" db="EMBL/GenBank/DDBJ databases">
        <title>Function of individual gut microbiota members based on whole genome sequencing of pure cultures obtained from chicken caecum.</title>
        <authorList>
            <person name="Medvecky M."/>
            <person name="Cejkova D."/>
            <person name="Polansky O."/>
            <person name="Karasova D."/>
            <person name="Kubasova T."/>
            <person name="Cizek A."/>
            <person name="Rychlik I."/>
        </authorList>
    </citation>
    <scope>NUCLEOTIDE SEQUENCE [LARGE SCALE GENOMIC DNA]</scope>
    <source>
        <strain evidence="8">An199</strain>
    </source>
</reference>
<dbReference type="GO" id="GO:0006313">
    <property type="term" value="P:DNA transposition"/>
    <property type="evidence" value="ECO:0007669"/>
    <property type="project" value="InterPro"/>
</dbReference>
<dbReference type="EMBL" id="WKMX01000002">
    <property type="protein sequence ID" value="MRZ05042.1"/>
    <property type="molecule type" value="Genomic_DNA"/>
</dbReference>
<reference evidence="2 7" key="1">
    <citation type="submission" date="2015-09" db="EMBL/GenBank/DDBJ databases">
        <authorList>
            <consortium name="Pathogen Informatics"/>
        </authorList>
    </citation>
    <scope>NUCLEOTIDE SEQUENCE [LARGE SCALE GENOMIC DNA]</scope>
    <source>
        <strain evidence="2 7">2789STDY5834948</strain>
    </source>
</reference>
<proteinExistence type="predicted"/>
<evidence type="ECO:0000313" key="11">
    <source>
        <dbReference type="Proteomes" id="UP000501982"/>
    </source>
</evidence>
<evidence type="ECO:0000313" key="7">
    <source>
        <dbReference type="Proteomes" id="UP000095332"/>
    </source>
</evidence>